<dbReference type="EMBL" id="CH476733">
    <property type="protein sequence ID" value="EIE78477.1"/>
    <property type="molecule type" value="Genomic_DNA"/>
</dbReference>
<dbReference type="Gene3D" id="2.60.40.1670">
    <property type="entry name" value="beta-sandwich domain of Sec23/24"/>
    <property type="match status" value="1"/>
</dbReference>
<keyword evidence="4" id="KW-1185">Reference proteome</keyword>
<dbReference type="InParanoid" id="I1BQJ7"/>
<dbReference type="InterPro" id="IPR036175">
    <property type="entry name" value="Sec23/24_helical_dom_sf"/>
</dbReference>
<dbReference type="RefSeq" id="XP_067513873.1">
    <property type="nucleotide sequence ID" value="XM_067657772.1"/>
</dbReference>
<evidence type="ECO:0000259" key="1">
    <source>
        <dbReference type="Pfam" id="PF04815"/>
    </source>
</evidence>
<dbReference type="AlphaFoldDB" id="I1BQJ7"/>
<dbReference type="SUPFAM" id="SSF81811">
    <property type="entry name" value="Helical domain of Sec23/24"/>
    <property type="match status" value="1"/>
</dbReference>
<dbReference type="Gene3D" id="1.20.120.730">
    <property type="entry name" value="Sec23/Sec24 helical domain"/>
    <property type="match status" value="1"/>
</dbReference>
<dbReference type="GO" id="GO:0030127">
    <property type="term" value="C:COPII vesicle coat"/>
    <property type="evidence" value="ECO:0007669"/>
    <property type="project" value="InterPro"/>
</dbReference>
<dbReference type="Proteomes" id="UP000009138">
    <property type="component" value="Unassembled WGS sequence"/>
</dbReference>
<feature type="domain" description="Sec23/Sec24 helical" evidence="1">
    <location>
        <begin position="71"/>
        <end position="172"/>
    </location>
</feature>
<dbReference type="GO" id="GO:0000149">
    <property type="term" value="F:SNARE binding"/>
    <property type="evidence" value="ECO:0007669"/>
    <property type="project" value="TreeGrafter"/>
</dbReference>
<dbReference type="PANTHER" id="PTHR13803">
    <property type="entry name" value="SEC24-RELATED PROTEIN"/>
    <property type="match status" value="1"/>
</dbReference>
<dbReference type="Pfam" id="PF08033">
    <property type="entry name" value="Sec23_BS"/>
    <property type="match status" value="1"/>
</dbReference>
<organism evidence="3 4">
    <name type="scientific">Rhizopus delemar (strain RA 99-880 / ATCC MYA-4621 / FGSC 9543 / NRRL 43880)</name>
    <name type="common">Mucormycosis agent</name>
    <name type="synonym">Rhizopus arrhizus var. delemar</name>
    <dbReference type="NCBI Taxonomy" id="246409"/>
    <lineage>
        <taxon>Eukaryota</taxon>
        <taxon>Fungi</taxon>
        <taxon>Fungi incertae sedis</taxon>
        <taxon>Mucoromycota</taxon>
        <taxon>Mucoromycotina</taxon>
        <taxon>Mucoromycetes</taxon>
        <taxon>Mucorales</taxon>
        <taxon>Mucorineae</taxon>
        <taxon>Rhizopodaceae</taxon>
        <taxon>Rhizopus</taxon>
    </lineage>
</organism>
<dbReference type="OMA" id="HINCIIR"/>
<dbReference type="InterPro" id="IPR050550">
    <property type="entry name" value="SEC23_SEC24_subfamily"/>
</dbReference>
<dbReference type="GO" id="GO:0006886">
    <property type="term" value="P:intracellular protein transport"/>
    <property type="evidence" value="ECO:0007669"/>
    <property type="project" value="InterPro"/>
</dbReference>
<dbReference type="InterPro" id="IPR006900">
    <property type="entry name" value="Sec23/24_helical_dom"/>
</dbReference>
<evidence type="ECO:0000313" key="4">
    <source>
        <dbReference type="Proteomes" id="UP000009138"/>
    </source>
</evidence>
<gene>
    <name evidence="3" type="ORF">RO3G_03181</name>
</gene>
<dbReference type="InterPro" id="IPR012990">
    <property type="entry name" value="Beta-sandwich_Sec23_24"/>
</dbReference>
<protein>
    <submittedName>
        <fullName evidence="3">Uncharacterized protein</fullName>
    </submittedName>
</protein>
<sequence length="217" mass="24295">MSNATDIDLAGISEDTSIGVELKLDGNNMTDNAYVQCAVLYTTPTGERRLRVHNLKLGVAKTVASLFKGADLDASICLLTKQFVAMSAKKSLGDLSKELDELCVKVLLSYRKYVTPQASPAQLVLPETVKTLPLLLSSFKKSLVLRKDSSVNPDIRVYNMRRMKSASVKGTMRWLYPQMIKIHEWLAQEDKSRLPLERLSYDRLDPLGIYWIGKTKG</sequence>
<dbReference type="SUPFAM" id="SSF81995">
    <property type="entry name" value="beta-sandwich domain of Sec23/24"/>
    <property type="match status" value="1"/>
</dbReference>
<dbReference type="STRING" id="246409.I1BQJ7"/>
<dbReference type="GO" id="GO:0090110">
    <property type="term" value="P:COPII-coated vesicle cargo loading"/>
    <property type="evidence" value="ECO:0007669"/>
    <property type="project" value="TreeGrafter"/>
</dbReference>
<dbReference type="GO" id="GO:0070971">
    <property type="term" value="C:endoplasmic reticulum exit site"/>
    <property type="evidence" value="ECO:0007669"/>
    <property type="project" value="TreeGrafter"/>
</dbReference>
<dbReference type="PANTHER" id="PTHR13803:SF4">
    <property type="entry name" value="SECRETORY 24CD, ISOFORM C"/>
    <property type="match status" value="1"/>
</dbReference>
<evidence type="ECO:0000259" key="2">
    <source>
        <dbReference type="Pfam" id="PF08033"/>
    </source>
</evidence>
<dbReference type="eggNOG" id="KOG1984">
    <property type="taxonomic scope" value="Eukaryota"/>
</dbReference>
<proteinExistence type="predicted"/>
<accession>I1BQJ7</accession>
<feature type="domain" description="Sec23/Sec24 beta-sandwich" evidence="2">
    <location>
        <begin position="5"/>
        <end position="59"/>
    </location>
</feature>
<evidence type="ECO:0000313" key="3">
    <source>
        <dbReference type="EMBL" id="EIE78477.1"/>
    </source>
</evidence>
<name>I1BQJ7_RHIO9</name>
<reference evidence="3 4" key="1">
    <citation type="journal article" date="2009" name="PLoS Genet.">
        <title>Genomic analysis of the basal lineage fungus Rhizopus oryzae reveals a whole-genome duplication.</title>
        <authorList>
            <person name="Ma L.-J."/>
            <person name="Ibrahim A.S."/>
            <person name="Skory C."/>
            <person name="Grabherr M.G."/>
            <person name="Burger G."/>
            <person name="Butler M."/>
            <person name="Elias M."/>
            <person name="Idnurm A."/>
            <person name="Lang B.F."/>
            <person name="Sone T."/>
            <person name="Abe A."/>
            <person name="Calvo S.E."/>
            <person name="Corrochano L.M."/>
            <person name="Engels R."/>
            <person name="Fu J."/>
            <person name="Hansberg W."/>
            <person name="Kim J.-M."/>
            <person name="Kodira C.D."/>
            <person name="Koehrsen M.J."/>
            <person name="Liu B."/>
            <person name="Miranda-Saavedra D."/>
            <person name="O'Leary S."/>
            <person name="Ortiz-Castellanos L."/>
            <person name="Poulter R."/>
            <person name="Rodriguez-Romero J."/>
            <person name="Ruiz-Herrera J."/>
            <person name="Shen Y.-Q."/>
            <person name="Zeng Q."/>
            <person name="Galagan J."/>
            <person name="Birren B.W."/>
            <person name="Cuomo C.A."/>
            <person name="Wickes B.L."/>
        </authorList>
    </citation>
    <scope>NUCLEOTIDE SEQUENCE [LARGE SCALE GENOMIC DNA]</scope>
    <source>
        <strain evidence="4">RA 99-880 / ATCC MYA-4621 / FGSC 9543 / NRRL 43880</strain>
    </source>
</reference>
<dbReference type="GeneID" id="93610153"/>
<dbReference type="Pfam" id="PF04815">
    <property type="entry name" value="Sec23_helical"/>
    <property type="match status" value="1"/>
</dbReference>
<dbReference type="VEuPathDB" id="FungiDB:RO3G_03181"/>
<dbReference type="GO" id="GO:0008270">
    <property type="term" value="F:zinc ion binding"/>
    <property type="evidence" value="ECO:0007669"/>
    <property type="project" value="TreeGrafter"/>
</dbReference>